<dbReference type="InterPro" id="IPR023213">
    <property type="entry name" value="CAT-like_dom_sf"/>
</dbReference>
<name>A0A9W8AMU4_9FUNG</name>
<dbReference type="Proteomes" id="UP001150925">
    <property type="component" value="Unassembled WGS sequence"/>
</dbReference>
<organism evidence="1 2">
    <name type="scientific">Dispira parvispora</name>
    <dbReference type="NCBI Taxonomy" id="1520584"/>
    <lineage>
        <taxon>Eukaryota</taxon>
        <taxon>Fungi</taxon>
        <taxon>Fungi incertae sedis</taxon>
        <taxon>Zoopagomycota</taxon>
        <taxon>Kickxellomycotina</taxon>
        <taxon>Dimargaritomycetes</taxon>
        <taxon>Dimargaritales</taxon>
        <taxon>Dimargaritaceae</taxon>
        <taxon>Dispira</taxon>
    </lineage>
</organism>
<dbReference type="AlphaFoldDB" id="A0A9W8AMU4"/>
<dbReference type="Gene3D" id="3.30.559.10">
    <property type="entry name" value="Chloramphenicol acetyltransferase-like domain"/>
    <property type="match status" value="1"/>
</dbReference>
<dbReference type="SUPFAM" id="SSF52777">
    <property type="entry name" value="CoA-dependent acyltransferases"/>
    <property type="match status" value="1"/>
</dbReference>
<proteinExistence type="predicted"/>
<dbReference type="Gene3D" id="3.30.559.30">
    <property type="entry name" value="Nonribosomal peptide synthetase, condensation domain"/>
    <property type="match status" value="1"/>
</dbReference>
<keyword evidence="2" id="KW-1185">Reference proteome</keyword>
<evidence type="ECO:0000313" key="2">
    <source>
        <dbReference type="Proteomes" id="UP001150925"/>
    </source>
</evidence>
<dbReference type="OrthoDB" id="5684824at2759"/>
<evidence type="ECO:0000313" key="1">
    <source>
        <dbReference type="EMBL" id="KAJ1960474.1"/>
    </source>
</evidence>
<dbReference type="EMBL" id="JANBPY010001333">
    <property type="protein sequence ID" value="KAJ1960474.1"/>
    <property type="molecule type" value="Genomic_DNA"/>
</dbReference>
<gene>
    <name evidence="1" type="ORF">IWQ62_004221</name>
</gene>
<comment type="caution">
    <text evidence="1">The sequence shown here is derived from an EMBL/GenBank/DDBJ whole genome shotgun (WGS) entry which is preliminary data.</text>
</comment>
<evidence type="ECO:0008006" key="3">
    <source>
        <dbReference type="Google" id="ProtNLM"/>
    </source>
</evidence>
<accession>A0A9W8AMU4</accession>
<sequence length="491" mass="54987">MSPAFHATSNDPALCNPVRGKEATLGEYEHHVVGFQLVEIPASSFWPVMWTLLLNRCGVKRDGLLASMGQLVQHNGGWIVQPLTVNMDSQATVASVVNEGVLQGNSVLDGEKSFNTDTLVSVVANGEVADEDLLAEVAQCMTQWDLVLGLAVVVNKKLTQHQAHFVYRPDQIPSDTVVQLADQFLRVINYVNQNGLSVPLANVLEFMGEPAFTLPLYLCQPLADCNLVKREALMKSQSEPAVASTEQTRIWLDSQNNHHRFYHLVVIRDRDVVDSARVQSAIHRLTKQFPILVSRFVDQVNRVLRYEEIDFSNLVVRVNIDEALMGEPDNLRSVLHDAHRLDDADHPLFSVVELVPNGSDHIEWVSVYCHYVLGDQSKFHFWVEQLQNLISNPSAMPLPLLHVNDSDDGSDSTDFWKIHFSDDSLYLDLDGQPSQPLNHTCHASRYEPVIPSSLVSHLPLLMESMSVNHLELLQGFMALFLLRLARQSSVA</sequence>
<protein>
    <recommendedName>
        <fullName evidence="3">Condensation domain-containing protein</fullName>
    </recommendedName>
</protein>
<reference evidence="1" key="1">
    <citation type="submission" date="2022-07" db="EMBL/GenBank/DDBJ databases">
        <title>Phylogenomic reconstructions and comparative analyses of Kickxellomycotina fungi.</title>
        <authorList>
            <person name="Reynolds N.K."/>
            <person name="Stajich J.E."/>
            <person name="Barry K."/>
            <person name="Grigoriev I.V."/>
            <person name="Crous P."/>
            <person name="Smith M.E."/>
        </authorList>
    </citation>
    <scope>NUCLEOTIDE SEQUENCE</scope>
    <source>
        <strain evidence="1">RSA 1196</strain>
    </source>
</reference>
<feature type="non-terminal residue" evidence="1">
    <location>
        <position position="491"/>
    </location>
</feature>